<evidence type="ECO:0000313" key="6">
    <source>
        <dbReference type="Proteomes" id="UP000612362"/>
    </source>
</evidence>
<dbReference type="Proteomes" id="UP000612362">
    <property type="component" value="Unassembled WGS sequence"/>
</dbReference>
<dbReference type="AlphaFoldDB" id="A0A8J3MTN4"/>
<proteinExistence type="predicted"/>
<keyword evidence="1 2" id="KW-0175">Coiled coil</keyword>
<dbReference type="GO" id="GO:0016887">
    <property type="term" value="F:ATP hydrolysis activity"/>
    <property type="evidence" value="ECO:0007669"/>
    <property type="project" value="InterPro"/>
</dbReference>
<feature type="coiled-coil region" evidence="2">
    <location>
        <begin position="318"/>
        <end position="387"/>
    </location>
</feature>
<keyword evidence="6" id="KW-1185">Reference proteome</keyword>
<dbReference type="Pfam" id="PF02463">
    <property type="entry name" value="SMC_N"/>
    <property type="match status" value="1"/>
</dbReference>
<evidence type="ECO:0000256" key="3">
    <source>
        <dbReference type="SAM" id="MobiDB-lite"/>
    </source>
</evidence>
<dbReference type="Gene3D" id="3.30.70.1620">
    <property type="match status" value="1"/>
</dbReference>
<dbReference type="GO" id="GO:0051276">
    <property type="term" value="P:chromosome organization"/>
    <property type="evidence" value="ECO:0007669"/>
    <property type="project" value="InterPro"/>
</dbReference>
<gene>
    <name evidence="5" type="ORF">KSX_65650</name>
</gene>
<sequence length="873" mass="98548">MYLKRLEMLGFKSFASRTVLEFSSGITAVVGPNGSGKSNVADAMRWVLGEQNMRQLRGKKSDDIIFVGGQGKAALGMAEVSLTIDNSTGWVPSEYSEITVTRRSYRSGENEYLINKQKVRLKDVLLLLAQARIGHDSYTVIGQGMIDAALSLRAEERRSLFENAAGIRPFQVQRADADNRLRQTEQNLERVRDIVSEIEPRLGPMEAQAKRAVEHQQVSAELQSVLLDWFALQYRRLRASSERTGQVEREQHHLRGELEQALQRVIDQSAAQRSTRQQTQANIAEARSAWNASNDLFQQSERELAVSEERLGGFERQRGDFQREERRLRERLIALQKQVIDMEEQCDLADEAVDEGASKLAELEMRVSRAQKEYELDERRLRGSQNDLVQVQARLGSSQSELGRLQKQLGERNRTLASRRDTIAQAQQAQRTLESKLAEERERLQAAREEEGQAQQQRQRLAKIIAEGQQEMERLKGLIADAERKRRALSDRLNLLKTWRQSLSGYSDGVRALLRAPSGKLHGMLGPVPQLGVVPEGMEQALEAALGPYMQAVVVETLEDALQCQDYLRTTKNGNALVVWLEREGEDENGIEVSGIQGQEEEAVLRRFLDQRPQLRERVIGFAGTRIACDARYRALFQRLLRGVVIARDLDAARELLSWALPLSISSVSDLPFTTIVTTQGEILHVDGWLSGGAGKGDAQQGLLAHERELRELPQQVEERKEELNGLNAKLSEVQRAQEGRRIEQSALDKQLQKLSMLVSERNRLFNTTQRDQERLQTEIKLSSSVEQQLAAEVAGLEQEVAGGRNAFRHMRKSSANSADWSKICATRWRSGQVPIGDNRTNWDALAPRSLSSARKPKHCANNSRNIRANLRM</sequence>
<dbReference type="PIRSF" id="PIRSF005719">
    <property type="entry name" value="SMC"/>
    <property type="match status" value="1"/>
</dbReference>
<feature type="compositionally biased region" description="Basic and acidic residues" evidence="3">
    <location>
        <begin position="410"/>
        <end position="422"/>
    </location>
</feature>
<dbReference type="RefSeq" id="WP_220197617.1">
    <property type="nucleotide sequence ID" value="NZ_BNJF01000004.1"/>
</dbReference>
<dbReference type="SUPFAM" id="SSF57997">
    <property type="entry name" value="Tropomyosin"/>
    <property type="match status" value="1"/>
</dbReference>
<dbReference type="Gene3D" id="1.20.1060.20">
    <property type="match status" value="1"/>
</dbReference>
<feature type="domain" description="SMC hinge" evidence="4">
    <location>
        <begin position="522"/>
        <end position="657"/>
    </location>
</feature>
<protein>
    <recommendedName>
        <fullName evidence="4">SMC hinge domain-containing protein</fullName>
    </recommendedName>
</protein>
<feature type="coiled-coil region" evidence="2">
    <location>
        <begin position="703"/>
        <end position="737"/>
    </location>
</feature>
<comment type="caution">
    <text evidence="5">The sequence shown here is derived from an EMBL/GenBank/DDBJ whole genome shotgun (WGS) entry which is preliminary data.</text>
</comment>
<dbReference type="PANTHER" id="PTHR43977">
    <property type="entry name" value="STRUCTURAL MAINTENANCE OF CHROMOSOMES PROTEIN 3"/>
    <property type="match status" value="1"/>
</dbReference>
<dbReference type="GO" id="GO:0005694">
    <property type="term" value="C:chromosome"/>
    <property type="evidence" value="ECO:0007669"/>
    <property type="project" value="InterPro"/>
</dbReference>
<dbReference type="Gene3D" id="3.40.50.300">
    <property type="entry name" value="P-loop containing nucleotide triphosphate hydrolases"/>
    <property type="match status" value="1"/>
</dbReference>
<evidence type="ECO:0000313" key="5">
    <source>
        <dbReference type="EMBL" id="GHO48402.1"/>
    </source>
</evidence>
<reference evidence="5" key="1">
    <citation type="submission" date="2020-10" db="EMBL/GenBank/DDBJ databases">
        <title>Taxonomic study of unclassified bacteria belonging to the class Ktedonobacteria.</title>
        <authorList>
            <person name="Yabe S."/>
            <person name="Wang C.M."/>
            <person name="Zheng Y."/>
            <person name="Sakai Y."/>
            <person name="Cavaletti L."/>
            <person name="Monciardini P."/>
            <person name="Donadio S."/>
        </authorList>
    </citation>
    <scope>NUCLEOTIDE SEQUENCE</scope>
    <source>
        <strain evidence="5">SOSP1-1</strain>
    </source>
</reference>
<dbReference type="EMBL" id="BNJF01000004">
    <property type="protein sequence ID" value="GHO48402.1"/>
    <property type="molecule type" value="Genomic_DNA"/>
</dbReference>
<dbReference type="GO" id="GO:0005524">
    <property type="term" value="F:ATP binding"/>
    <property type="evidence" value="ECO:0007669"/>
    <property type="project" value="InterPro"/>
</dbReference>
<name>A0A8J3MTN4_9CHLR</name>
<dbReference type="SUPFAM" id="SSF75553">
    <property type="entry name" value="Smc hinge domain"/>
    <property type="match status" value="1"/>
</dbReference>
<evidence type="ECO:0000259" key="4">
    <source>
        <dbReference type="SMART" id="SM00968"/>
    </source>
</evidence>
<dbReference type="InterPro" id="IPR003395">
    <property type="entry name" value="RecF/RecN/SMC_N"/>
</dbReference>
<evidence type="ECO:0000256" key="2">
    <source>
        <dbReference type="SAM" id="Coils"/>
    </source>
</evidence>
<feature type="region of interest" description="Disordered" evidence="3">
    <location>
        <begin position="410"/>
        <end position="432"/>
    </location>
</feature>
<dbReference type="InterPro" id="IPR027417">
    <property type="entry name" value="P-loop_NTPase"/>
</dbReference>
<dbReference type="SMART" id="SM00968">
    <property type="entry name" value="SMC_hinge"/>
    <property type="match status" value="1"/>
</dbReference>
<dbReference type="InterPro" id="IPR036277">
    <property type="entry name" value="SMC_hinge_sf"/>
</dbReference>
<dbReference type="SUPFAM" id="SSF52540">
    <property type="entry name" value="P-loop containing nucleoside triphosphate hydrolases"/>
    <property type="match status" value="1"/>
</dbReference>
<dbReference type="InterPro" id="IPR024704">
    <property type="entry name" value="SMC"/>
</dbReference>
<evidence type="ECO:0000256" key="1">
    <source>
        <dbReference type="ARBA" id="ARBA00023054"/>
    </source>
</evidence>
<dbReference type="InterPro" id="IPR010935">
    <property type="entry name" value="SMC_hinge"/>
</dbReference>
<accession>A0A8J3MTN4</accession>
<organism evidence="5 6">
    <name type="scientific">Ktedonospora formicarum</name>
    <dbReference type="NCBI Taxonomy" id="2778364"/>
    <lineage>
        <taxon>Bacteria</taxon>
        <taxon>Bacillati</taxon>
        <taxon>Chloroflexota</taxon>
        <taxon>Ktedonobacteria</taxon>
        <taxon>Ktedonobacterales</taxon>
        <taxon>Ktedonobacteraceae</taxon>
        <taxon>Ktedonospora</taxon>
    </lineage>
</organism>